<proteinExistence type="predicted"/>
<dbReference type="Proteomes" id="UP001140076">
    <property type="component" value="Unassembled WGS sequence"/>
</dbReference>
<dbReference type="Gene3D" id="3.20.170.20">
    <property type="entry name" value="Protein of unknown function DUF952"/>
    <property type="match status" value="1"/>
</dbReference>
<evidence type="ECO:0000313" key="4">
    <source>
        <dbReference type="Proteomes" id="UP001140076"/>
    </source>
</evidence>
<reference evidence="3" key="1">
    <citation type="submission" date="2021-10" db="EMBL/GenBank/DDBJ databases">
        <title>Streptomonospora sp. nov., isolated from mangrove soil.</title>
        <authorList>
            <person name="Chen X."/>
            <person name="Ge X."/>
            <person name="Liu W."/>
        </authorList>
    </citation>
    <scope>NUCLEOTIDE SEQUENCE</scope>
    <source>
        <strain evidence="3">S1-112</strain>
    </source>
</reference>
<dbReference type="Gene3D" id="2.60.120.10">
    <property type="entry name" value="Jelly Rolls"/>
    <property type="match status" value="1"/>
</dbReference>
<evidence type="ECO:0000259" key="2">
    <source>
        <dbReference type="Pfam" id="PF06172"/>
    </source>
</evidence>
<evidence type="ECO:0000313" key="3">
    <source>
        <dbReference type="EMBL" id="MDA0567937.1"/>
    </source>
</evidence>
<dbReference type="PANTHER" id="PTHR33387">
    <property type="entry name" value="RMLC-LIKE JELLY ROLL FOLD PROTEIN"/>
    <property type="match status" value="1"/>
</dbReference>
<sequence length="284" mass="30665">MRYVLHLTGLSHWRAGTGPLTPDSLEREGFVHASPDEATVLAVADALYADATEPQVVLVVDTERVEAPVRWEPPAPAPPPGAAADALFPHIYGPIPRAAVAEVRYARRDHRGSYVAVERRGPTAEHLDLLPHPEGGWYAATWRAPAAVRPEGYGGERATATAIHYLLHPGESSRWHRVRSDEVWVFNRGGPLELALGGAGSRPSAAPERVVLGTDIAAGQRLQAVVPGGTWQSARPVEPREARETREGQEPGEGQEAPVAEEALVTCVVSPGFDFADFEVWEES</sequence>
<dbReference type="InterPro" id="IPR009327">
    <property type="entry name" value="Cupin_DUF985"/>
</dbReference>
<dbReference type="InterPro" id="IPR039935">
    <property type="entry name" value="YML079W-like"/>
</dbReference>
<feature type="region of interest" description="Disordered" evidence="1">
    <location>
        <begin position="230"/>
        <end position="259"/>
    </location>
</feature>
<dbReference type="AlphaFoldDB" id="A0A9X3NQB9"/>
<gene>
    <name evidence="3" type="ORF">LG943_26975</name>
</gene>
<evidence type="ECO:0000256" key="1">
    <source>
        <dbReference type="SAM" id="MobiDB-lite"/>
    </source>
</evidence>
<dbReference type="RefSeq" id="WP_270075170.1">
    <property type="nucleotide sequence ID" value="NZ_JAJAQC010000090.1"/>
</dbReference>
<organism evidence="3 4">
    <name type="scientific">Streptomonospora mangrovi</name>
    <dbReference type="NCBI Taxonomy" id="2883123"/>
    <lineage>
        <taxon>Bacteria</taxon>
        <taxon>Bacillati</taxon>
        <taxon>Actinomycetota</taxon>
        <taxon>Actinomycetes</taxon>
        <taxon>Streptosporangiales</taxon>
        <taxon>Nocardiopsidaceae</taxon>
        <taxon>Streptomonospora</taxon>
    </lineage>
</organism>
<name>A0A9X3NQB9_9ACTN</name>
<protein>
    <submittedName>
        <fullName evidence="3">Cupin domain-containing protein</fullName>
    </submittedName>
</protein>
<feature type="compositionally biased region" description="Basic and acidic residues" evidence="1">
    <location>
        <begin position="237"/>
        <end position="249"/>
    </location>
</feature>
<dbReference type="CDD" id="cd06121">
    <property type="entry name" value="cupin_YML079wp"/>
    <property type="match status" value="1"/>
</dbReference>
<feature type="domain" description="DUF985" evidence="2">
    <location>
        <begin position="125"/>
        <end position="280"/>
    </location>
</feature>
<dbReference type="InterPro" id="IPR009297">
    <property type="entry name" value="DUF952"/>
</dbReference>
<dbReference type="PANTHER" id="PTHR33387:SF3">
    <property type="entry name" value="DUF985 DOMAIN-CONTAINING PROTEIN"/>
    <property type="match status" value="1"/>
</dbReference>
<comment type="caution">
    <text evidence="3">The sequence shown here is derived from an EMBL/GenBank/DDBJ whole genome shotgun (WGS) entry which is preliminary data.</text>
</comment>
<dbReference type="SUPFAM" id="SSF56399">
    <property type="entry name" value="ADP-ribosylation"/>
    <property type="match status" value="1"/>
</dbReference>
<dbReference type="InterPro" id="IPR014710">
    <property type="entry name" value="RmlC-like_jellyroll"/>
</dbReference>
<dbReference type="Pfam" id="PF06108">
    <property type="entry name" value="DUF952"/>
    <property type="match status" value="1"/>
</dbReference>
<dbReference type="Pfam" id="PF06172">
    <property type="entry name" value="Cupin_5"/>
    <property type="match status" value="1"/>
</dbReference>
<dbReference type="SUPFAM" id="SSF51182">
    <property type="entry name" value="RmlC-like cupins"/>
    <property type="match status" value="1"/>
</dbReference>
<dbReference type="EMBL" id="JAJAQC010000090">
    <property type="protein sequence ID" value="MDA0567937.1"/>
    <property type="molecule type" value="Genomic_DNA"/>
</dbReference>
<dbReference type="InterPro" id="IPR011051">
    <property type="entry name" value="RmlC_Cupin_sf"/>
</dbReference>
<accession>A0A9X3NQB9</accession>
<keyword evidence="4" id="KW-1185">Reference proteome</keyword>